<proteinExistence type="predicted"/>
<feature type="compositionally biased region" description="Basic and acidic residues" evidence="1">
    <location>
        <begin position="90"/>
        <end position="102"/>
    </location>
</feature>
<feature type="compositionally biased region" description="Acidic residues" evidence="1">
    <location>
        <begin position="580"/>
        <end position="602"/>
    </location>
</feature>
<keyword evidence="3" id="KW-1185">Reference proteome</keyword>
<feature type="compositionally biased region" description="Basic residues" evidence="1">
    <location>
        <begin position="318"/>
        <end position="327"/>
    </location>
</feature>
<feature type="compositionally biased region" description="Low complexity" evidence="1">
    <location>
        <begin position="264"/>
        <end position="297"/>
    </location>
</feature>
<feature type="compositionally biased region" description="Acidic residues" evidence="1">
    <location>
        <begin position="112"/>
        <end position="122"/>
    </location>
</feature>
<protein>
    <submittedName>
        <fullName evidence="2">Uncharacterized protein</fullName>
    </submittedName>
</protein>
<sequence>MDDAAVANGTLSDGDSLAQLFIRRQNIATNTAFTAELRESCMHVLDTAINREVGPAMVAGEPVVRILQRVVTEIGKLYHEHTLRIAAEAAAKDDSAKGKSAEVEENVQPTDREEDSPDEDIEMSGTEISVNDSIAVANEEISDDESDWEPVSESEGKRGPGQSKRAYWQERRKRLKATLSARQKRKWLSYVAPLETGATDPRRRLYGSFASSSRPSKLTLASPDSMPATKGNSEVASPSPGRSQPSESSSVSRDSMEANKGSSEEASPFSSSPQPKNATSASPSSTGSTRESSEAASPVALKANRELTAKSPSTPSKRAAKPTRTTKKPTVNSKVNKPSLIVKLSIALPNAEETIPTKTPRPTRRKASSKFKSQEIVVDTESEDDITTKQHVVAASTKAANAATTTTATAATQTSQKHTIIFYCYPDSSFSPSFRLRSNPAELSRPPILSSSPSVPSSASSSASASASPDPAPAQTLFQLPPPPPPPTQATSNTHAFPAFPSMSPSLLPLFHRGTHIALVNILEDHDEDPDLTLQEIIEELEATRPIVRDREHKAVMRGGNWVYAALKGLVEEGKKEGSDDGEEGDEDEDGEDGEDEEDERADVEMCVSYLQTWIDMEWRRLHG</sequence>
<feature type="compositionally biased region" description="Low complexity" evidence="1">
    <location>
        <begin position="237"/>
        <end position="253"/>
    </location>
</feature>
<feature type="region of interest" description="Disordered" evidence="1">
    <location>
        <begin position="192"/>
        <end position="382"/>
    </location>
</feature>
<dbReference type="AlphaFoldDB" id="A0A3M7M803"/>
<dbReference type="EMBL" id="KE747824">
    <property type="protein sequence ID" value="RMZ70598.1"/>
    <property type="molecule type" value="Genomic_DNA"/>
</dbReference>
<organism evidence="2 3">
    <name type="scientific">Pyrenophora seminiperda CCB06</name>
    <dbReference type="NCBI Taxonomy" id="1302712"/>
    <lineage>
        <taxon>Eukaryota</taxon>
        <taxon>Fungi</taxon>
        <taxon>Dikarya</taxon>
        <taxon>Ascomycota</taxon>
        <taxon>Pezizomycotina</taxon>
        <taxon>Dothideomycetes</taxon>
        <taxon>Pleosporomycetidae</taxon>
        <taxon>Pleosporales</taxon>
        <taxon>Pleosporineae</taxon>
        <taxon>Pleosporaceae</taxon>
        <taxon>Pyrenophora</taxon>
    </lineage>
</organism>
<evidence type="ECO:0000256" key="1">
    <source>
        <dbReference type="SAM" id="MobiDB-lite"/>
    </source>
</evidence>
<feature type="region of interest" description="Disordered" evidence="1">
    <location>
        <begin position="90"/>
        <end position="169"/>
    </location>
</feature>
<dbReference type="OrthoDB" id="3790485at2759"/>
<evidence type="ECO:0000313" key="3">
    <source>
        <dbReference type="Proteomes" id="UP000265663"/>
    </source>
</evidence>
<feature type="compositionally biased region" description="Low complexity" evidence="1">
    <location>
        <begin position="444"/>
        <end position="479"/>
    </location>
</feature>
<dbReference type="Proteomes" id="UP000265663">
    <property type="component" value="Unassembled WGS sequence"/>
</dbReference>
<feature type="compositionally biased region" description="Acidic residues" evidence="1">
    <location>
        <begin position="140"/>
        <end position="152"/>
    </location>
</feature>
<name>A0A3M7M803_9PLEO</name>
<reference evidence="2 3" key="1">
    <citation type="journal article" date="2014" name="PLoS ONE">
        <title>De novo Genome Assembly of the Fungal Plant Pathogen Pyrenophora semeniperda.</title>
        <authorList>
            <person name="Soliai M.M."/>
            <person name="Meyer S.E."/>
            <person name="Udall J.A."/>
            <person name="Elzinga D.E."/>
            <person name="Hermansen R.A."/>
            <person name="Bodily P.M."/>
            <person name="Hart A.A."/>
            <person name="Coleman C.E."/>
        </authorList>
    </citation>
    <scope>NUCLEOTIDE SEQUENCE [LARGE SCALE GENOMIC DNA]</scope>
    <source>
        <strain evidence="2 3">CCB06</strain>
        <tissue evidence="2">Mycelium</tissue>
    </source>
</reference>
<accession>A0A3M7M803</accession>
<evidence type="ECO:0000313" key="2">
    <source>
        <dbReference type="EMBL" id="RMZ70598.1"/>
    </source>
</evidence>
<gene>
    <name evidence="2" type="ORF">GMOD_00000715</name>
</gene>
<feature type="region of interest" description="Disordered" evidence="1">
    <location>
        <begin position="573"/>
        <end position="603"/>
    </location>
</feature>
<feature type="region of interest" description="Disordered" evidence="1">
    <location>
        <begin position="438"/>
        <end position="498"/>
    </location>
</feature>